<comment type="caution">
    <text evidence="2">The sequence shown here is derived from an EMBL/GenBank/DDBJ whole genome shotgun (WGS) entry which is preliminary data.</text>
</comment>
<proteinExistence type="predicted"/>
<feature type="transmembrane region" description="Helical" evidence="1">
    <location>
        <begin position="100"/>
        <end position="126"/>
    </location>
</feature>
<dbReference type="RefSeq" id="WP_310865842.1">
    <property type="nucleotide sequence ID" value="NZ_JAVLSF010000065.1"/>
</dbReference>
<dbReference type="EMBL" id="JAVLSF010000065">
    <property type="protein sequence ID" value="MDR9777633.1"/>
    <property type="molecule type" value="Genomic_DNA"/>
</dbReference>
<gene>
    <name evidence="2" type="ORF">RJJ65_34415</name>
</gene>
<feature type="transmembrane region" description="Helical" evidence="1">
    <location>
        <begin position="12"/>
        <end position="33"/>
    </location>
</feature>
<accession>A0AAJ2LQ35</accession>
<feature type="transmembrane region" description="Helical" evidence="1">
    <location>
        <begin position="45"/>
        <end position="66"/>
    </location>
</feature>
<keyword evidence="1" id="KW-0812">Transmembrane</keyword>
<keyword evidence="1" id="KW-1133">Transmembrane helix</keyword>
<evidence type="ECO:0000313" key="2">
    <source>
        <dbReference type="EMBL" id="MDR9777633.1"/>
    </source>
</evidence>
<sequence length="152" mass="16925">MTKKIGRACSYLMLLPLALLSMFVYKLALHPAIHEFYSVAPDFLMAYGLVLIAALVHAVLLVSVVLKYFSQSLRLSSVAMSILVVAYCVQMSWLSPLAHLIFWFTVFLSYALVWAGVLAIGLALMVEDDEQQPSVSDLSHSDINHNDLRHQA</sequence>
<feature type="transmembrane region" description="Helical" evidence="1">
    <location>
        <begin position="73"/>
        <end position="94"/>
    </location>
</feature>
<evidence type="ECO:0000313" key="3">
    <source>
        <dbReference type="Proteomes" id="UP001268610"/>
    </source>
</evidence>
<keyword evidence="1" id="KW-0472">Membrane</keyword>
<dbReference type="AlphaFoldDB" id="A0AAJ2LQ35"/>
<protein>
    <submittedName>
        <fullName evidence="2">Uncharacterized protein</fullName>
    </submittedName>
</protein>
<name>A0AAJ2LQ35_9HYPH</name>
<reference evidence="2" key="1">
    <citation type="submission" date="2023-04" db="EMBL/GenBank/DDBJ databases">
        <title>Genomic characterization of faba bean (Vicia faba) microsymbionts in Mexican soils.</title>
        <authorList>
            <person name="Rivera Orduna F.N."/>
            <person name="Guevara-Luna J."/>
            <person name="Yan J."/>
            <person name="Arroyo-Herrera I."/>
            <person name="Li Y."/>
            <person name="Vasquez-Murrieta M.S."/>
            <person name="Wang E.T."/>
        </authorList>
    </citation>
    <scope>NUCLEOTIDE SEQUENCE</scope>
    <source>
        <strain evidence="2">CH26</strain>
    </source>
</reference>
<dbReference type="Proteomes" id="UP001268610">
    <property type="component" value="Unassembled WGS sequence"/>
</dbReference>
<organism evidence="2 3">
    <name type="scientific">Rhizobium hidalgonense</name>
    <dbReference type="NCBI Taxonomy" id="1538159"/>
    <lineage>
        <taxon>Bacteria</taxon>
        <taxon>Pseudomonadati</taxon>
        <taxon>Pseudomonadota</taxon>
        <taxon>Alphaproteobacteria</taxon>
        <taxon>Hyphomicrobiales</taxon>
        <taxon>Rhizobiaceae</taxon>
        <taxon>Rhizobium/Agrobacterium group</taxon>
        <taxon>Rhizobium</taxon>
    </lineage>
</organism>
<evidence type="ECO:0000256" key="1">
    <source>
        <dbReference type="SAM" id="Phobius"/>
    </source>
</evidence>